<dbReference type="Gene3D" id="2.40.50.140">
    <property type="entry name" value="Nucleic acid-binding proteins"/>
    <property type="match status" value="1"/>
</dbReference>
<evidence type="ECO:0000313" key="11">
    <source>
        <dbReference type="EMBL" id="CAL1239109.1"/>
    </source>
</evidence>
<dbReference type="Proteomes" id="UP001497493">
    <property type="component" value="Chromosome"/>
</dbReference>
<dbReference type="Gene3D" id="1.10.150.870">
    <property type="match status" value="1"/>
</dbReference>
<accession>A0ABP1C4G0</accession>
<dbReference type="InterPro" id="IPR041931">
    <property type="entry name" value="DNA_pol3_alpha_thumb_dom"/>
</dbReference>
<dbReference type="Pfam" id="PF07733">
    <property type="entry name" value="DNA_pol3_alpha"/>
    <property type="match status" value="1"/>
</dbReference>
<organism evidence="11 12">
    <name type="scientific">Candidatus Methylocalor cossyra</name>
    <dbReference type="NCBI Taxonomy" id="3108543"/>
    <lineage>
        <taxon>Bacteria</taxon>
        <taxon>Pseudomonadati</taxon>
        <taxon>Pseudomonadota</taxon>
        <taxon>Gammaproteobacteria</taxon>
        <taxon>Methylococcales</taxon>
        <taxon>Methylococcaceae</taxon>
        <taxon>Candidatus Methylocalor</taxon>
    </lineage>
</organism>
<sequence length="1168" mass="130527">MSQMPDPKFIHLRLHTEYSLVDGLVDIQALTRRCAALGMPAVAVTDRFNLFALVKFYKAAQGAGLKPIAGADMLIFNEAEPTAPHAMTLLVQNEAGYRTLTRLISRGYRENQHQGVPQLMAHWLEDDNAGLIALAGARQGQIGRALLAGHRDEARRQLERWLQVFGDRFYLEVQRTGRPDDETHLQAAVELALEFEAPVVATNDVRFLDPADFEAHEARVCINQGRTLDDPRRPREYSDQQYLKSPEEMAALFADLPEALENSVEIAKRCNLRLTLGKNFLPAFPVPEGVSVAEFFANASRKGLEERLAVRPPRGRGSLQERIRAYWERLELEIAVINQMDFPGYFLIVADFIRWAKDQGIPVGPGRGSGAGSLVAYALRITDLDPMEFDLLFERFLNPERVSMPDFDVDFCMERRDEVIDYVARKYGRDRVSQIITYGTMAAKAVVRDVGRVLGHSYGFVDKVAKLIPFELGMTLDKALSESEEFRQLYQSDDDVRALVDLAKSLEGIVRNPGKHAGGVVIAPSQLVDFTPLYCEPGGDNLVTQFDKDDVEAVGLVKFDFLGLRTLTIIDWALQTINRQRAARGEPAVDIGQIPLDDPATYELLRSCRTTAVFQLESRGMKDLIKRLKPDCFEDIIALVALFRPGPLQSGMVDDYINVKHGLAKAEYPHPLLEPILKPTNGVIVYQEQVMQIARDMAGYTLGGADLLRRAMGKKKPEEMAKQREIFVQGASARGIDPEVAGHIFDLMEKFAGYGFNKSHSAAYALVSYQTAYLKAHFPSAFMAAVLSSDMDKTDKVVVFIEECRQMKLSILPPDINRSEFRFTARDDGAIQYGLGAIKGVGEAAIQDLLEERRRHGPYRDLYDLCRRIDLRKTNRRVLEALIRAGALDSIDPNRARHMAELSAAIKAAEQHGAMSETGQDDLFGLAEPAAAASSPRPVVEVEPWSEAERLSHEKATLGLYLTGHPIGPYEADVAQFVTDRLGPLAENQSHGRHETKAVVAGLVVELRTRQNKNGKRMAFATLDDRTGRLEVAVFSEVFENYRELLVKDTLLVAEGTLGFDEFAGQWRLAAERLMRIDEARARFAKHLTIRWPAANGSDRNPALAVEELLELLKPYQGGHCPIFIDYRGRSAQSLIQLGEAWRVTPAGELLRRLRQRVGADGVQLLYH</sequence>
<dbReference type="InterPro" id="IPR048472">
    <property type="entry name" value="DNA_pol_IIIA_C"/>
</dbReference>
<dbReference type="Pfam" id="PF14579">
    <property type="entry name" value="HHH_6"/>
    <property type="match status" value="1"/>
</dbReference>
<dbReference type="InterPro" id="IPR003141">
    <property type="entry name" value="Pol/His_phosphatase_N"/>
</dbReference>
<gene>
    <name evidence="11" type="primary">dnaE</name>
    <name evidence="11" type="ORF">MECH1_V1_0333</name>
</gene>
<keyword evidence="4" id="KW-0963">Cytoplasm</keyword>
<dbReference type="InterPro" id="IPR049821">
    <property type="entry name" value="PolIIIA_DnaE1_PHP"/>
</dbReference>
<evidence type="ECO:0000313" key="12">
    <source>
        <dbReference type="Proteomes" id="UP001497493"/>
    </source>
</evidence>
<dbReference type="Gene3D" id="3.20.20.140">
    <property type="entry name" value="Metal-dependent hydrolases"/>
    <property type="match status" value="1"/>
</dbReference>
<dbReference type="CDD" id="cd04485">
    <property type="entry name" value="DnaE_OBF"/>
    <property type="match status" value="1"/>
</dbReference>
<dbReference type="PANTHER" id="PTHR32294:SF0">
    <property type="entry name" value="DNA POLYMERASE III SUBUNIT ALPHA"/>
    <property type="match status" value="1"/>
</dbReference>
<dbReference type="InterPro" id="IPR040982">
    <property type="entry name" value="DNA_pol3_finger"/>
</dbReference>
<dbReference type="CDD" id="cd07433">
    <property type="entry name" value="PHP_PolIIIA_DnaE1"/>
    <property type="match status" value="1"/>
</dbReference>
<dbReference type="InterPro" id="IPR004805">
    <property type="entry name" value="DnaE2/DnaE/PolC"/>
</dbReference>
<keyword evidence="7" id="KW-0235">DNA replication</keyword>
<dbReference type="InterPro" id="IPR016195">
    <property type="entry name" value="Pol/histidinol_Pase-like"/>
</dbReference>
<dbReference type="InterPro" id="IPR004365">
    <property type="entry name" value="NA-bd_OB_tRNA"/>
</dbReference>
<evidence type="ECO:0000256" key="3">
    <source>
        <dbReference type="ARBA" id="ARBA00019114"/>
    </source>
</evidence>
<dbReference type="EC" id="2.7.7.7" evidence="2"/>
<comment type="subcellular location">
    <subcellularLocation>
        <location evidence="1">Cytoplasm</location>
    </subcellularLocation>
</comment>
<keyword evidence="8" id="KW-0239">DNA-directed DNA polymerase</keyword>
<dbReference type="RefSeq" id="WP_348758698.1">
    <property type="nucleotide sequence ID" value="NZ_OZ026884.1"/>
</dbReference>
<dbReference type="NCBIfam" id="NF004226">
    <property type="entry name" value="PRK05673.1"/>
    <property type="match status" value="1"/>
</dbReference>
<dbReference type="SMART" id="SM00481">
    <property type="entry name" value="POLIIIAc"/>
    <property type="match status" value="1"/>
</dbReference>
<dbReference type="Pfam" id="PF17657">
    <property type="entry name" value="DNA_pol3_finger"/>
    <property type="match status" value="1"/>
</dbReference>
<evidence type="ECO:0000256" key="9">
    <source>
        <dbReference type="ARBA" id="ARBA00049244"/>
    </source>
</evidence>
<evidence type="ECO:0000256" key="6">
    <source>
        <dbReference type="ARBA" id="ARBA00022695"/>
    </source>
</evidence>
<keyword evidence="5 11" id="KW-0808">Transferase</keyword>
<proteinExistence type="predicted"/>
<dbReference type="Pfam" id="PF02811">
    <property type="entry name" value="PHP"/>
    <property type="match status" value="1"/>
</dbReference>
<comment type="catalytic activity">
    <reaction evidence="9">
        <text>DNA(n) + a 2'-deoxyribonucleoside 5'-triphosphate = DNA(n+1) + diphosphate</text>
        <dbReference type="Rhea" id="RHEA:22508"/>
        <dbReference type="Rhea" id="RHEA-COMP:17339"/>
        <dbReference type="Rhea" id="RHEA-COMP:17340"/>
        <dbReference type="ChEBI" id="CHEBI:33019"/>
        <dbReference type="ChEBI" id="CHEBI:61560"/>
        <dbReference type="ChEBI" id="CHEBI:173112"/>
        <dbReference type="EC" id="2.7.7.7"/>
    </reaction>
</comment>
<dbReference type="NCBIfam" id="TIGR00594">
    <property type="entry name" value="polc"/>
    <property type="match status" value="1"/>
</dbReference>
<evidence type="ECO:0000259" key="10">
    <source>
        <dbReference type="SMART" id="SM00481"/>
    </source>
</evidence>
<dbReference type="InterPro" id="IPR012340">
    <property type="entry name" value="NA-bd_OB-fold"/>
</dbReference>
<dbReference type="InterPro" id="IPR011708">
    <property type="entry name" value="DNA_pol3_alpha_NTPase_dom"/>
</dbReference>
<evidence type="ECO:0000256" key="7">
    <source>
        <dbReference type="ARBA" id="ARBA00022705"/>
    </source>
</evidence>
<name>A0ABP1C4G0_9GAMM</name>
<dbReference type="EMBL" id="OZ026884">
    <property type="protein sequence ID" value="CAL1239109.1"/>
    <property type="molecule type" value="Genomic_DNA"/>
</dbReference>
<dbReference type="Pfam" id="PF20914">
    <property type="entry name" value="DNA_pol_IIIA_C"/>
    <property type="match status" value="1"/>
</dbReference>
<evidence type="ECO:0000256" key="8">
    <source>
        <dbReference type="ARBA" id="ARBA00022932"/>
    </source>
</evidence>
<dbReference type="Pfam" id="PF01336">
    <property type="entry name" value="tRNA_anti-codon"/>
    <property type="match status" value="1"/>
</dbReference>
<dbReference type="GO" id="GO:0003887">
    <property type="term" value="F:DNA-directed DNA polymerase activity"/>
    <property type="evidence" value="ECO:0007669"/>
    <property type="project" value="UniProtKB-EC"/>
</dbReference>
<evidence type="ECO:0000256" key="5">
    <source>
        <dbReference type="ARBA" id="ARBA00022679"/>
    </source>
</evidence>
<reference evidence="11 12" key="1">
    <citation type="submission" date="2024-04" db="EMBL/GenBank/DDBJ databases">
        <authorList>
            <person name="Cremers G."/>
        </authorList>
    </citation>
    <scope>NUCLEOTIDE SEQUENCE [LARGE SCALE GENOMIC DNA]</scope>
    <source>
        <strain evidence="11">MeCH1-AG</strain>
    </source>
</reference>
<feature type="domain" description="Polymerase/histidinol phosphatase N-terminal" evidence="10">
    <location>
        <begin position="10"/>
        <end position="77"/>
    </location>
</feature>
<dbReference type="SUPFAM" id="SSF89550">
    <property type="entry name" value="PHP domain-like"/>
    <property type="match status" value="1"/>
</dbReference>
<dbReference type="PANTHER" id="PTHR32294">
    <property type="entry name" value="DNA POLYMERASE III SUBUNIT ALPHA"/>
    <property type="match status" value="1"/>
</dbReference>
<keyword evidence="6 11" id="KW-0548">Nucleotidyltransferase</keyword>
<keyword evidence="12" id="KW-1185">Reference proteome</keyword>
<protein>
    <recommendedName>
        <fullName evidence="3">DNA polymerase III subunit alpha</fullName>
        <ecNumber evidence="2">2.7.7.7</ecNumber>
    </recommendedName>
</protein>
<dbReference type="InterPro" id="IPR004013">
    <property type="entry name" value="PHP_dom"/>
</dbReference>
<dbReference type="Gene3D" id="1.10.10.1600">
    <property type="entry name" value="Bacterial DNA polymerase III alpha subunit, thumb domain"/>
    <property type="match status" value="1"/>
</dbReference>
<evidence type="ECO:0000256" key="2">
    <source>
        <dbReference type="ARBA" id="ARBA00012417"/>
    </source>
</evidence>
<evidence type="ECO:0000256" key="4">
    <source>
        <dbReference type="ARBA" id="ARBA00022490"/>
    </source>
</evidence>
<evidence type="ECO:0000256" key="1">
    <source>
        <dbReference type="ARBA" id="ARBA00004496"/>
    </source>
</evidence>
<dbReference type="InterPro" id="IPR029460">
    <property type="entry name" value="DNAPol_HHH"/>
</dbReference>